<evidence type="ECO:0000313" key="2">
    <source>
        <dbReference type="EMBL" id="UVC53104.1"/>
    </source>
</evidence>
<dbReference type="EMBL" id="CP102586">
    <property type="protein sequence ID" value="UVC53104.1"/>
    <property type="molecule type" value="Genomic_DNA"/>
</dbReference>
<reference evidence="2" key="1">
    <citation type="submission" date="2022-07" db="EMBL/GenBank/DDBJ databases">
        <title>Chromosomal assemblies of T. orientalis with long-read sequencing.</title>
        <authorList>
            <person name="Yam J."/>
            <person name="Bogema D.R."/>
            <person name="Micallef M.L."/>
            <person name="Djordjevic S."/>
            <person name="Jenkins C."/>
        </authorList>
    </citation>
    <scope>NUCLEOTIDE SEQUENCE</scope>
    <source>
        <strain evidence="2">Fish Creek</strain>
    </source>
</reference>
<comment type="similarity">
    <text evidence="1">Belongs to the universal ribosomal protein uS2 family.</text>
</comment>
<proteinExistence type="inferred from homology"/>
<protein>
    <submittedName>
        <fullName evidence="2">Ribosomal protein S2</fullName>
    </submittedName>
</protein>
<keyword evidence="2" id="KW-0933">Apicoplast</keyword>
<evidence type="ECO:0000256" key="1">
    <source>
        <dbReference type="ARBA" id="ARBA00006242"/>
    </source>
</evidence>
<dbReference type="GO" id="GO:0003735">
    <property type="term" value="F:structural constituent of ribosome"/>
    <property type="evidence" value="ECO:0007669"/>
    <property type="project" value="InterPro"/>
</dbReference>
<accession>A0A976XJM9</accession>
<dbReference type="AlphaFoldDB" id="A0A976XJM9"/>
<dbReference type="InterPro" id="IPR023591">
    <property type="entry name" value="Ribosomal_uS2_flav_dom_sf"/>
</dbReference>
<dbReference type="OrthoDB" id="366332at2759"/>
<sequence>MKFLTFDNLFDKNIHINKYNNLKKFNNNLYKILNNSCIIDLTYTSVSLYRLYKIFYILNSKGVYISFIHSFNWRYDEFVNLLLKFTNNNIFNSKYWIKGIITNEIILNNIIILGLWLNKFFHERNKGINIPFYICKIKNKIEYICSNLKFKNFSKFIFIFNFIMNKQPLKECLSSNKFIMGICDLNFDIEILDFFIYSNNTNNVSINFIFKFIICACINSNFNK</sequence>
<dbReference type="InterPro" id="IPR001865">
    <property type="entry name" value="Ribosomal_uS2"/>
</dbReference>
<dbReference type="Pfam" id="PF00318">
    <property type="entry name" value="Ribosomal_S2"/>
    <property type="match status" value="1"/>
</dbReference>
<gene>
    <name evidence="2" type="ORF">MACJ_004186</name>
</gene>
<evidence type="ECO:0000313" key="3">
    <source>
        <dbReference type="Proteomes" id="UP000244803"/>
    </source>
</evidence>
<dbReference type="Gene3D" id="3.40.50.10490">
    <property type="entry name" value="Glucose-6-phosphate isomerase like protein, domain 1"/>
    <property type="match status" value="1"/>
</dbReference>
<name>A0A976XJM9_THEOR</name>
<dbReference type="GO" id="GO:0005840">
    <property type="term" value="C:ribosome"/>
    <property type="evidence" value="ECO:0007669"/>
    <property type="project" value="UniProtKB-KW"/>
</dbReference>
<dbReference type="SUPFAM" id="SSF52313">
    <property type="entry name" value="Ribosomal protein S2"/>
    <property type="match status" value="1"/>
</dbReference>
<keyword evidence="2" id="KW-0687">Ribonucleoprotein</keyword>
<keyword evidence="2" id="KW-0689">Ribosomal protein</keyword>
<dbReference type="GO" id="GO:0006412">
    <property type="term" value="P:translation"/>
    <property type="evidence" value="ECO:0007669"/>
    <property type="project" value="InterPro"/>
</dbReference>
<dbReference type="Proteomes" id="UP000244803">
    <property type="component" value="Apicoplast Pltd"/>
</dbReference>
<organism evidence="2 3">
    <name type="scientific">Theileria orientalis</name>
    <dbReference type="NCBI Taxonomy" id="68886"/>
    <lineage>
        <taxon>Eukaryota</taxon>
        <taxon>Sar</taxon>
        <taxon>Alveolata</taxon>
        <taxon>Apicomplexa</taxon>
        <taxon>Aconoidasida</taxon>
        <taxon>Piroplasmida</taxon>
        <taxon>Theileriidae</taxon>
        <taxon>Theileria</taxon>
    </lineage>
</organism>
<geneLocation type="apicoplast" evidence="2"/>
<keyword evidence="2" id="KW-0934">Plastid</keyword>